<evidence type="ECO:0000256" key="1">
    <source>
        <dbReference type="SAM" id="Phobius"/>
    </source>
</evidence>
<dbReference type="EMBL" id="UINC01000133">
    <property type="protein sequence ID" value="SUZ49744.1"/>
    <property type="molecule type" value="Genomic_DNA"/>
</dbReference>
<dbReference type="AlphaFoldDB" id="A0A381N6P6"/>
<feature type="transmembrane region" description="Helical" evidence="1">
    <location>
        <begin position="12"/>
        <end position="34"/>
    </location>
</feature>
<reference evidence="2" key="1">
    <citation type="submission" date="2018-05" db="EMBL/GenBank/DDBJ databases">
        <authorList>
            <person name="Lanie J.A."/>
            <person name="Ng W.-L."/>
            <person name="Kazmierczak K.M."/>
            <person name="Andrzejewski T.M."/>
            <person name="Davidsen T.M."/>
            <person name="Wayne K.J."/>
            <person name="Tettelin H."/>
            <person name="Glass J.I."/>
            <person name="Rusch D."/>
            <person name="Podicherti R."/>
            <person name="Tsui H.-C.T."/>
            <person name="Winkler M.E."/>
        </authorList>
    </citation>
    <scope>NUCLEOTIDE SEQUENCE</scope>
</reference>
<keyword evidence="1" id="KW-0472">Membrane</keyword>
<protein>
    <submittedName>
        <fullName evidence="2">Uncharacterized protein</fullName>
    </submittedName>
</protein>
<name>A0A381N6P6_9ZZZZ</name>
<keyword evidence="1" id="KW-1133">Transmembrane helix</keyword>
<sequence>MNALAAQVWHFWLAVPLAIGTVLGVLQLVAGYITKVVAPRYPKR</sequence>
<evidence type="ECO:0000313" key="2">
    <source>
        <dbReference type="EMBL" id="SUZ49744.1"/>
    </source>
</evidence>
<proteinExistence type="predicted"/>
<accession>A0A381N6P6</accession>
<keyword evidence="1" id="KW-0812">Transmembrane</keyword>
<organism evidence="2">
    <name type="scientific">marine metagenome</name>
    <dbReference type="NCBI Taxonomy" id="408172"/>
    <lineage>
        <taxon>unclassified sequences</taxon>
        <taxon>metagenomes</taxon>
        <taxon>ecological metagenomes</taxon>
    </lineage>
</organism>
<gene>
    <name evidence="2" type="ORF">METZ01_LOCUS2598</name>
</gene>